<sequence length="118" mass="12593">MRTPTTTMSRTAIRECPTPGDVQLVVHADVSDGAGVAVSLAQLLGADTQAAPQLIRPIPIGQSITDGHLLVRDWPAIPLQGQLDVSRIESRGQARYLSPTSTPNSFLQNSDPGTHWAE</sequence>
<name>A0AAD7RAH1_9TELE</name>
<comment type="caution">
    <text evidence="2">The sequence shown here is derived from an EMBL/GenBank/DDBJ whole genome shotgun (WGS) entry which is preliminary data.</text>
</comment>
<evidence type="ECO:0000313" key="2">
    <source>
        <dbReference type="EMBL" id="KAJ8372876.1"/>
    </source>
</evidence>
<reference evidence="2" key="1">
    <citation type="journal article" date="2023" name="Science">
        <title>Genome structures resolve the early diversification of teleost fishes.</title>
        <authorList>
            <person name="Parey E."/>
            <person name="Louis A."/>
            <person name="Montfort J."/>
            <person name="Bouchez O."/>
            <person name="Roques C."/>
            <person name="Iampietro C."/>
            <person name="Lluch J."/>
            <person name="Castinel A."/>
            <person name="Donnadieu C."/>
            <person name="Desvignes T."/>
            <person name="Floi Bucao C."/>
            <person name="Jouanno E."/>
            <person name="Wen M."/>
            <person name="Mejri S."/>
            <person name="Dirks R."/>
            <person name="Jansen H."/>
            <person name="Henkel C."/>
            <person name="Chen W.J."/>
            <person name="Zahm M."/>
            <person name="Cabau C."/>
            <person name="Klopp C."/>
            <person name="Thompson A.W."/>
            <person name="Robinson-Rechavi M."/>
            <person name="Braasch I."/>
            <person name="Lecointre G."/>
            <person name="Bobe J."/>
            <person name="Postlethwait J.H."/>
            <person name="Berthelot C."/>
            <person name="Roest Crollius H."/>
            <person name="Guiguen Y."/>
        </authorList>
    </citation>
    <scope>NUCLEOTIDE SEQUENCE</scope>
    <source>
        <strain evidence="2">NC1722</strain>
    </source>
</reference>
<gene>
    <name evidence="2" type="ORF">AAFF_G00276150</name>
</gene>
<proteinExistence type="predicted"/>
<dbReference type="EMBL" id="JAINUG010000382">
    <property type="protein sequence ID" value="KAJ8372876.1"/>
    <property type="molecule type" value="Genomic_DNA"/>
</dbReference>
<evidence type="ECO:0000256" key="1">
    <source>
        <dbReference type="SAM" id="MobiDB-lite"/>
    </source>
</evidence>
<organism evidence="2 3">
    <name type="scientific">Aldrovandia affinis</name>
    <dbReference type="NCBI Taxonomy" id="143900"/>
    <lineage>
        <taxon>Eukaryota</taxon>
        <taxon>Metazoa</taxon>
        <taxon>Chordata</taxon>
        <taxon>Craniata</taxon>
        <taxon>Vertebrata</taxon>
        <taxon>Euteleostomi</taxon>
        <taxon>Actinopterygii</taxon>
        <taxon>Neopterygii</taxon>
        <taxon>Teleostei</taxon>
        <taxon>Notacanthiformes</taxon>
        <taxon>Halosauridae</taxon>
        <taxon>Aldrovandia</taxon>
    </lineage>
</organism>
<dbReference type="AlphaFoldDB" id="A0AAD7RAH1"/>
<dbReference type="Proteomes" id="UP001221898">
    <property type="component" value="Unassembled WGS sequence"/>
</dbReference>
<feature type="region of interest" description="Disordered" evidence="1">
    <location>
        <begin position="94"/>
        <end position="118"/>
    </location>
</feature>
<protein>
    <submittedName>
        <fullName evidence="2">Uncharacterized protein</fullName>
    </submittedName>
</protein>
<evidence type="ECO:0000313" key="3">
    <source>
        <dbReference type="Proteomes" id="UP001221898"/>
    </source>
</evidence>
<keyword evidence="3" id="KW-1185">Reference proteome</keyword>
<feature type="compositionally biased region" description="Polar residues" evidence="1">
    <location>
        <begin position="98"/>
        <end position="112"/>
    </location>
</feature>
<accession>A0AAD7RAH1</accession>